<dbReference type="InterPro" id="IPR036770">
    <property type="entry name" value="Ankyrin_rpt-contain_sf"/>
</dbReference>
<dbReference type="SMART" id="SM00248">
    <property type="entry name" value="ANK"/>
    <property type="match status" value="2"/>
</dbReference>
<evidence type="ECO:0000313" key="2">
    <source>
        <dbReference type="EMBL" id="KXZ46910.1"/>
    </source>
</evidence>
<keyword evidence="3" id="KW-1185">Reference proteome</keyword>
<organism evidence="2 3">
    <name type="scientific">Gonium pectorale</name>
    <name type="common">Green alga</name>
    <dbReference type="NCBI Taxonomy" id="33097"/>
    <lineage>
        <taxon>Eukaryota</taxon>
        <taxon>Viridiplantae</taxon>
        <taxon>Chlorophyta</taxon>
        <taxon>core chlorophytes</taxon>
        <taxon>Chlorophyceae</taxon>
        <taxon>CS clade</taxon>
        <taxon>Chlamydomonadales</taxon>
        <taxon>Volvocaceae</taxon>
        <taxon>Gonium</taxon>
    </lineage>
</organism>
<dbReference type="Pfam" id="PF13606">
    <property type="entry name" value="Ank_3"/>
    <property type="match status" value="1"/>
</dbReference>
<reference evidence="3" key="1">
    <citation type="journal article" date="2016" name="Nat. Commun.">
        <title>The Gonium pectorale genome demonstrates co-option of cell cycle regulation during the evolution of multicellularity.</title>
        <authorList>
            <person name="Hanschen E.R."/>
            <person name="Marriage T.N."/>
            <person name="Ferris P.J."/>
            <person name="Hamaji T."/>
            <person name="Toyoda A."/>
            <person name="Fujiyama A."/>
            <person name="Neme R."/>
            <person name="Noguchi H."/>
            <person name="Minakuchi Y."/>
            <person name="Suzuki M."/>
            <person name="Kawai-Toyooka H."/>
            <person name="Smith D.R."/>
            <person name="Sparks H."/>
            <person name="Anderson J."/>
            <person name="Bakaric R."/>
            <person name="Luria V."/>
            <person name="Karger A."/>
            <person name="Kirschner M.W."/>
            <person name="Durand P.M."/>
            <person name="Michod R.E."/>
            <person name="Nozaki H."/>
            <person name="Olson B.J."/>
        </authorList>
    </citation>
    <scope>NUCLEOTIDE SEQUENCE [LARGE SCALE GENOMIC DNA]</scope>
    <source>
        <strain evidence="3">NIES-2863</strain>
    </source>
</reference>
<dbReference type="SUPFAM" id="SSF48403">
    <property type="entry name" value="Ankyrin repeat"/>
    <property type="match status" value="1"/>
</dbReference>
<evidence type="ECO:0000256" key="1">
    <source>
        <dbReference type="PROSITE-ProRule" id="PRU00023"/>
    </source>
</evidence>
<gene>
    <name evidence="2" type="ORF">GPECTOR_39g404</name>
</gene>
<comment type="caution">
    <text evidence="2">The sequence shown here is derived from an EMBL/GenBank/DDBJ whole genome shotgun (WGS) entry which is preliminary data.</text>
</comment>
<dbReference type="InterPro" id="IPR002110">
    <property type="entry name" value="Ankyrin_rpt"/>
</dbReference>
<dbReference type="EMBL" id="LSYV01000040">
    <property type="protein sequence ID" value="KXZ46910.1"/>
    <property type="molecule type" value="Genomic_DNA"/>
</dbReference>
<dbReference type="PROSITE" id="PS50297">
    <property type="entry name" value="ANK_REP_REGION"/>
    <property type="match status" value="1"/>
</dbReference>
<accession>A0A150GC23</accession>
<name>A0A150GC23_GONPE</name>
<dbReference type="PROSITE" id="PS50088">
    <property type="entry name" value="ANK_REPEAT"/>
    <property type="match status" value="1"/>
</dbReference>
<dbReference type="Gene3D" id="1.25.40.20">
    <property type="entry name" value="Ankyrin repeat-containing domain"/>
    <property type="match status" value="1"/>
</dbReference>
<keyword evidence="1" id="KW-0040">ANK repeat</keyword>
<evidence type="ECO:0000313" key="3">
    <source>
        <dbReference type="Proteomes" id="UP000075714"/>
    </source>
</evidence>
<feature type="repeat" description="ANK" evidence="1">
    <location>
        <begin position="26"/>
        <end position="58"/>
    </location>
</feature>
<proteinExistence type="predicted"/>
<dbReference type="AlphaFoldDB" id="A0A150GC23"/>
<protein>
    <submittedName>
        <fullName evidence="2">Uncharacterized protein</fullName>
    </submittedName>
</protein>
<sequence length="357" mass="36585">MTREDVLREVSAPQHRTTLINNIVHRGRSLLQHAARSGDFDVCRVLLHYGAAADCDPDRPPAPDLPVSGGGDGVDPTGGGAPLHYAAASLAAAPFSANARTGAERLLTTVNVLLEAGADPFRENAAGLTALDLMLGEGGASVGRGGNVASMRGAGACFGRLVAALGGQRPRRRDAAQEAAVRRMLVAGLLAGGAAMLQVPPFGPNDWECVWLAVVPRRGRGAAAEARSAGFSARAAAGGAGASTVSYELLCFALGEGLAAAAPTPAQAARDAAGGVPGGLGPLRLRLPLRRCNVESLEDGSARLLVQAPGRPADLTRPFVEPTLPAPSAAESGILFPRNAKQSHRRRLPRTRPNCGA</sequence>
<dbReference type="Proteomes" id="UP000075714">
    <property type="component" value="Unassembled WGS sequence"/>
</dbReference>